<evidence type="ECO:0000313" key="1">
    <source>
        <dbReference type="EMBL" id="NLT80147.1"/>
    </source>
</evidence>
<dbReference type="SUPFAM" id="SSF52540">
    <property type="entry name" value="P-loop containing nucleoside triphosphate hydrolases"/>
    <property type="match status" value="1"/>
</dbReference>
<gene>
    <name evidence="1" type="ORF">GXW98_07685</name>
</gene>
<dbReference type="Proteomes" id="UP000767327">
    <property type="component" value="Unassembled WGS sequence"/>
</dbReference>
<dbReference type="Gene3D" id="3.40.50.300">
    <property type="entry name" value="P-loop containing nucleotide triphosphate hydrolases"/>
    <property type="match status" value="1"/>
</dbReference>
<accession>A0A971D0F6</accession>
<dbReference type="InterPro" id="IPR027417">
    <property type="entry name" value="P-loop_NTPase"/>
</dbReference>
<reference evidence="1" key="1">
    <citation type="journal article" date="2020" name="Biotechnol. Biofuels">
        <title>New insights from the biogas microbiome by comprehensive genome-resolved metagenomics of nearly 1600 species originating from multiple anaerobic digesters.</title>
        <authorList>
            <person name="Campanaro S."/>
            <person name="Treu L."/>
            <person name="Rodriguez-R L.M."/>
            <person name="Kovalovszki A."/>
            <person name="Ziels R.M."/>
            <person name="Maus I."/>
            <person name="Zhu X."/>
            <person name="Kougias P.G."/>
            <person name="Basile A."/>
            <person name="Luo G."/>
            <person name="Schluter A."/>
            <person name="Konstantinidis K.T."/>
            <person name="Angelidaki I."/>
        </authorList>
    </citation>
    <scope>NUCLEOTIDE SEQUENCE</scope>
    <source>
        <strain evidence="1">AS01afH2WH_6</strain>
    </source>
</reference>
<dbReference type="PANTHER" id="PTHR37816:SF3">
    <property type="entry name" value="MODULATES DNA TOPOLOGY"/>
    <property type="match status" value="1"/>
</dbReference>
<comment type="caution">
    <text evidence="1">The sequence shown here is derived from an EMBL/GenBank/DDBJ whole genome shotgun (WGS) entry which is preliminary data.</text>
</comment>
<dbReference type="PANTHER" id="PTHR37816">
    <property type="entry name" value="YALI0E33011P"/>
    <property type="match status" value="1"/>
</dbReference>
<proteinExistence type="predicted"/>
<dbReference type="InterPro" id="IPR052922">
    <property type="entry name" value="Cytidylate_Kinase-2"/>
</dbReference>
<sequence length="176" mass="20288">MSVLDHASRIAILGYSGSVKSTLATRLASSHSLPSIHLDQVHWLPGWVECDSQEAASIVNDFLNLHDAWVIEGNYPGMAFERRLEDADAIVILDVNRLTCLYRAIRRWLSYRNTSRPDMTEGCPEKLDAEFLIWLMRKGRSRERAQRYRAISKQYRDKCVIYSKNAEFRRALKSAL</sequence>
<organism evidence="1 2">
    <name type="scientific">Bifidobacterium crudilactis</name>
    <dbReference type="NCBI Taxonomy" id="327277"/>
    <lineage>
        <taxon>Bacteria</taxon>
        <taxon>Bacillati</taxon>
        <taxon>Actinomycetota</taxon>
        <taxon>Actinomycetes</taxon>
        <taxon>Bifidobacteriales</taxon>
        <taxon>Bifidobacteriaceae</taxon>
        <taxon>Bifidobacterium</taxon>
    </lineage>
</organism>
<dbReference type="AlphaFoldDB" id="A0A971D0F6"/>
<dbReference type="RefSeq" id="WP_273174212.1">
    <property type="nucleotide sequence ID" value="NZ_JAAXZR010000025.1"/>
</dbReference>
<dbReference type="EMBL" id="JAAXZR010000025">
    <property type="protein sequence ID" value="NLT80147.1"/>
    <property type="molecule type" value="Genomic_DNA"/>
</dbReference>
<reference evidence="1" key="2">
    <citation type="submission" date="2020-01" db="EMBL/GenBank/DDBJ databases">
        <authorList>
            <person name="Campanaro S."/>
        </authorList>
    </citation>
    <scope>NUCLEOTIDE SEQUENCE</scope>
    <source>
        <strain evidence="1">AS01afH2WH_6</strain>
    </source>
</reference>
<name>A0A971D0F6_9BIFI</name>
<protein>
    <submittedName>
        <fullName evidence="1">DNA topology modulation protein FlaR</fullName>
    </submittedName>
</protein>
<evidence type="ECO:0000313" key="2">
    <source>
        <dbReference type="Proteomes" id="UP000767327"/>
    </source>
</evidence>